<reference evidence="1 2" key="1">
    <citation type="journal article" date="2016" name="Nat. Commun.">
        <title>Thousands of microbial genomes shed light on interconnected biogeochemical processes in an aquifer system.</title>
        <authorList>
            <person name="Anantharaman K."/>
            <person name="Brown C.T."/>
            <person name="Hug L.A."/>
            <person name="Sharon I."/>
            <person name="Castelle C.J."/>
            <person name="Probst A.J."/>
            <person name="Thomas B.C."/>
            <person name="Singh A."/>
            <person name="Wilkins M.J."/>
            <person name="Karaoz U."/>
            <person name="Brodie E.L."/>
            <person name="Williams K.H."/>
            <person name="Hubbard S.S."/>
            <person name="Banfield J.F."/>
        </authorList>
    </citation>
    <scope>NUCLEOTIDE SEQUENCE [LARGE SCALE GENOMIC DNA]</scope>
</reference>
<gene>
    <name evidence="1" type="ORF">A3D68_02225</name>
</gene>
<dbReference type="Proteomes" id="UP000177564">
    <property type="component" value="Unassembled WGS sequence"/>
</dbReference>
<dbReference type="EMBL" id="MEWU01000015">
    <property type="protein sequence ID" value="OGC83583.1"/>
    <property type="molecule type" value="Genomic_DNA"/>
</dbReference>
<evidence type="ECO:0000313" key="2">
    <source>
        <dbReference type="Proteomes" id="UP000177564"/>
    </source>
</evidence>
<name>A0A1F4XRB8_9BACT</name>
<accession>A0A1F4XRB8</accession>
<dbReference type="AlphaFoldDB" id="A0A1F4XRB8"/>
<proteinExistence type="predicted"/>
<evidence type="ECO:0000313" key="1">
    <source>
        <dbReference type="EMBL" id="OGC83583.1"/>
    </source>
</evidence>
<sequence>MGKVITPDFSRGRLNGPVLPALGSKMSVEQILSAARYQGCIDVIFPFITSANFPTGKIEHVREYLTFDHMVTRSQLIGVEFPQRGVRPATAAEMLYDYVINHDVLWHVRLMVALGQLWKNDGQQYAVSIKHRDNACLVEPHHAGPDELFGTLWQYPVVLLDKPAA</sequence>
<comment type="caution">
    <text evidence="1">The sequence shown here is derived from an EMBL/GenBank/DDBJ whole genome shotgun (WGS) entry which is preliminary data.</text>
</comment>
<protein>
    <submittedName>
        <fullName evidence="1">Uncharacterized protein</fullName>
    </submittedName>
</protein>
<organism evidence="1 2">
    <name type="scientific">Candidatus Adlerbacteria bacterium RIFCSPHIGHO2_02_FULL_52_17</name>
    <dbReference type="NCBI Taxonomy" id="1797240"/>
    <lineage>
        <taxon>Bacteria</taxon>
        <taxon>Candidatus Adleribacteriota</taxon>
    </lineage>
</organism>